<evidence type="ECO:0000256" key="2">
    <source>
        <dbReference type="ARBA" id="ARBA00004817"/>
    </source>
</evidence>
<dbReference type="EC" id="5.4.99.5" evidence="3"/>
<sequence>MESKLLMSGSDYYSVRVIHVINQLVSITRIISRRVMRDLIQVCVWCLTTSLHAPSNESQLIDLKFAQALARVWCLTTFLHSSKLRRCVIPGSRITSSASGTVFSRALGGRVSFGPRGITSSAAGTLPGRVSLGPRRISTALICSASSGKGRFMSSAAGTDKEYGNTINLETFRTSSDFLNLESISRSLICQEDSTIYCLLERAQYCYNAFIYEADAFAEDGLEGSLLEHVVKESEMFHAKLGRFESASELPFFPKELPDMFLPPNQYVIIDVNHKMWDAYFQNLLPNLVKEGSDGFYASSAVRDANCLLAISKRVHTGRFLAESKFTANTKDYTAAIKAQDKEALMNLLSYPEVEENVKERVLMKAKNMTEEAVYKIDPSLVREIYARWLIPLTKEVQVEYLLRRLS</sequence>
<evidence type="ECO:0000313" key="9">
    <source>
        <dbReference type="Proteomes" id="UP001154282"/>
    </source>
</evidence>
<dbReference type="NCBIfam" id="TIGR01802">
    <property type="entry name" value="CM_pl-yst"/>
    <property type="match status" value="1"/>
</dbReference>
<name>A0AAV0HR04_9ROSI</name>
<evidence type="ECO:0000256" key="4">
    <source>
        <dbReference type="ARBA" id="ARBA00022605"/>
    </source>
</evidence>
<dbReference type="InterPro" id="IPR037039">
    <property type="entry name" value="CM_AroQ_sf_eucaryotic"/>
</dbReference>
<dbReference type="Proteomes" id="UP001154282">
    <property type="component" value="Unassembled WGS sequence"/>
</dbReference>
<gene>
    <name evidence="8" type="ORF">LITE_LOCUS5276</name>
</gene>
<keyword evidence="6" id="KW-0413">Isomerase</keyword>
<dbReference type="InterPro" id="IPR008238">
    <property type="entry name" value="Chorismate_mutase_AroQ_euk"/>
</dbReference>
<dbReference type="Gene3D" id="1.10.590.10">
    <property type="entry name" value="Chorismate mutase, AroQ class superfamily, eukaryotic"/>
    <property type="match status" value="1"/>
</dbReference>
<keyword evidence="9" id="KW-1185">Reference proteome</keyword>
<evidence type="ECO:0000256" key="5">
    <source>
        <dbReference type="ARBA" id="ARBA00023141"/>
    </source>
</evidence>
<dbReference type="InterPro" id="IPR036263">
    <property type="entry name" value="Chorismate_II_sf"/>
</dbReference>
<evidence type="ECO:0000256" key="1">
    <source>
        <dbReference type="ARBA" id="ARBA00000824"/>
    </source>
</evidence>
<dbReference type="PANTHER" id="PTHR21145:SF0">
    <property type="entry name" value="CHORISMATE MUTASE 1, CHLOROPLASTIC"/>
    <property type="match status" value="1"/>
</dbReference>
<dbReference type="GO" id="GO:0009073">
    <property type="term" value="P:aromatic amino acid family biosynthetic process"/>
    <property type="evidence" value="ECO:0007669"/>
    <property type="project" value="UniProtKB-KW"/>
</dbReference>
<accession>A0AAV0HR04</accession>
<comment type="pathway">
    <text evidence="2">Metabolic intermediate biosynthesis; prephenate biosynthesis; prephenate from chorismate: step 1/1.</text>
</comment>
<dbReference type="Pfam" id="PF01817">
    <property type="entry name" value="CM_2"/>
    <property type="match status" value="1"/>
</dbReference>
<evidence type="ECO:0000256" key="3">
    <source>
        <dbReference type="ARBA" id="ARBA00012404"/>
    </source>
</evidence>
<organism evidence="8 9">
    <name type="scientific">Linum tenue</name>
    <dbReference type="NCBI Taxonomy" id="586396"/>
    <lineage>
        <taxon>Eukaryota</taxon>
        <taxon>Viridiplantae</taxon>
        <taxon>Streptophyta</taxon>
        <taxon>Embryophyta</taxon>
        <taxon>Tracheophyta</taxon>
        <taxon>Spermatophyta</taxon>
        <taxon>Magnoliopsida</taxon>
        <taxon>eudicotyledons</taxon>
        <taxon>Gunneridae</taxon>
        <taxon>Pentapetalae</taxon>
        <taxon>rosids</taxon>
        <taxon>fabids</taxon>
        <taxon>Malpighiales</taxon>
        <taxon>Linaceae</taxon>
        <taxon>Linum</taxon>
    </lineage>
</organism>
<dbReference type="PROSITE" id="PS51169">
    <property type="entry name" value="CHORISMATE_MUT_3"/>
    <property type="match status" value="1"/>
</dbReference>
<keyword evidence="5" id="KW-0057">Aromatic amino acid biosynthesis</keyword>
<dbReference type="GO" id="GO:0008652">
    <property type="term" value="P:amino acid biosynthetic process"/>
    <property type="evidence" value="ECO:0007669"/>
    <property type="project" value="UniProtKB-KW"/>
</dbReference>
<reference evidence="8" key="1">
    <citation type="submission" date="2022-08" db="EMBL/GenBank/DDBJ databases">
        <authorList>
            <person name="Gutierrez-Valencia J."/>
        </authorList>
    </citation>
    <scope>NUCLEOTIDE SEQUENCE</scope>
</reference>
<protein>
    <recommendedName>
        <fullName evidence="3">chorismate mutase</fullName>
        <ecNumber evidence="3">5.4.99.5</ecNumber>
    </recommendedName>
</protein>
<comment type="caution">
    <text evidence="8">The sequence shown here is derived from an EMBL/GenBank/DDBJ whole genome shotgun (WGS) entry which is preliminary data.</text>
</comment>
<proteinExistence type="predicted"/>
<dbReference type="GO" id="GO:0046417">
    <property type="term" value="P:chorismate metabolic process"/>
    <property type="evidence" value="ECO:0007669"/>
    <property type="project" value="InterPro"/>
</dbReference>
<dbReference type="InterPro" id="IPR002701">
    <property type="entry name" value="CM_II_prokaryot"/>
</dbReference>
<dbReference type="GO" id="GO:0004106">
    <property type="term" value="F:chorismate mutase activity"/>
    <property type="evidence" value="ECO:0007669"/>
    <property type="project" value="UniProtKB-EC"/>
</dbReference>
<feature type="domain" description="Chorismate mutase" evidence="7">
    <location>
        <begin position="300"/>
        <end position="398"/>
    </location>
</feature>
<evidence type="ECO:0000259" key="7">
    <source>
        <dbReference type="Pfam" id="PF01817"/>
    </source>
</evidence>
<dbReference type="SUPFAM" id="SSF48600">
    <property type="entry name" value="Chorismate mutase II"/>
    <property type="match status" value="1"/>
</dbReference>
<evidence type="ECO:0000256" key="6">
    <source>
        <dbReference type="ARBA" id="ARBA00023235"/>
    </source>
</evidence>
<keyword evidence="4" id="KW-0028">Amino-acid biosynthesis</keyword>
<dbReference type="EMBL" id="CAMGYJ010000002">
    <property type="protein sequence ID" value="CAI0386919.1"/>
    <property type="molecule type" value="Genomic_DNA"/>
</dbReference>
<comment type="catalytic activity">
    <reaction evidence="1">
        <text>chorismate = prephenate</text>
        <dbReference type="Rhea" id="RHEA:13897"/>
        <dbReference type="ChEBI" id="CHEBI:29748"/>
        <dbReference type="ChEBI" id="CHEBI:29934"/>
        <dbReference type="EC" id="5.4.99.5"/>
    </reaction>
</comment>
<dbReference type="AlphaFoldDB" id="A0AAV0HR04"/>
<evidence type="ECO:0000313" key="8">
    <source>
        <dbReference type="EMBL" id="CAI0386919.1"/>
    </source>
</evidence>
<dbReference type="GO" id="GO:0005737">
    <property type="term" value="C:cytoplasm"/>
    <property type="evidence" value="ECO:0007669"/>
    <property type="project" value="TreeGrafter"/>
</dbReference>
<dbReference type="PANTHER" id="PTHR21145">
    <property type="entry name" value="CHORISMATE MUTASE"/>
    <property type="match status" value="1"/>
</dbReference>